<comment type="caution">
    <text evidence="4">The sequence shown here is derived from an EMBL/GenBank/DDBJ whole genome shotgun (WGS) entry which is preliminary data.</text>
</comment>
<feature type="transmembrane region" description="Helical" evidence="2">
    <location>
        <begin position="101"/>
        <end position="131"/>
    </location>
</feature>
<sequence length="178" mass="18491">MSTPLDTPTTAESPRTAPGPDRDLAQLGLAGTLVVVGAYTFYDATTLRVGFGDPVGPRVFPYVIGAVTVLLGVLLAIATLRGDVAEAEGGEDVDLRQPADWITVLKLVGVLMVTVLTVSFLGWAISGAILFVGSAWSLGSRTLVRDVIVGLVLSVSSWYAFHEGLGVILPAGILDGVL</sequence>
<feature type="compositionally biased region" description="Polar residues" evidence="1">
    <location>
        <begin position="1"/>
        <end position="13"/>
    </location>
</feature>
<proteinExistence type="predicted"/>
<feature type="domain" description="DUF1468" evidence="3">
    <location>
        <begin position="31"/>
        <end position="170"/>
    </location>
</feature>
<dbReference type="Proteomes" id="UP000597341">
    <property type="component" value="Unassembled WGS sequence"/>
</dbReference>
<dbReference type="RefSeq" id="WP_191279366.1">
    <property type="nucleotide sequence ID" value="NZ_BNAD01000004.1"/>
</dbReference>
<keyword evidence="2" id="KW-0472">Membrane</keyword>
<evidence type="ECO:0000259" key="3">
    <source>
        <dbReference type="Pfam" id="PF07331"/>
    </source>
</evidence>
<feature type="transmembrane region" description="Helical" evidence="2">
    <location>
        <begin position="143"/>
        <end position="161"/>
    </location>
</feature>
<evidence type="ECO:0000313" key="4">
    <source>
        <dbReference type="EMBL" id="GHE17447.1"/>
    </source>
</evidence>
<feature type="region of interest" description="Disordered" evidence="1">
    <location>
        <begin position="1"/>
        <end position="21"/>
    </location>
</feature>
<dbReference type="Pfam" id="PF07331">
    <property type="entry name" value="TctB"/>
    <property type="match status" value="1"/>
</dbReference>
<protein>
    <submittedName>
        <fullName evidence="4">Membrane protein</fullName>
    </submittedName>
</protein>
<evidence type="ECO:0000256" key="2">
    <source>
        <dbReference type="SAM" id="Phobius"/>
    </source>
</evidence>
<organism evidence="4 5">
    <name type="scientific">Nocardioides flavus</name>
    <name type="common">ex Wang et al. 2016</name>
    <dbReference type="NCBI Taxonomy" id="2058780"/>
    <lineage>
        <taxon>Bacteria</taxon>
        <taxon>Bacillati</taxon>
        <taxon>Actinomycetota</taxon>
        <taxon>Actinomycetes</taxon>
        <taxon>Propionibacteriales</taxon>
        <taxon>Nocardioidaceae</taxon>
        <taxon>Nocardioides</taxon>
    </lineage>
</organism>
<accession>A0ABQ3HLZ9</accession>
<gene>
    <name evidence="4" type="ORF">GCM10011376_20570</name>
</gene>
<dbReference type="InterPro" id="IPR009936">
    <property type="entry name" value="DUF1468"/>
</dbReference>
<feature type="transmembrane region" description="Helical" evidence="2">
    <location>
        <begin position="62"/>
        <end position="81"/>
    </location>
</feature>
<keyword evidence="2" id="KW-1133">Transmembrane helix</keyword>
<keyword evidence="5" id="KW-1185">Reference proteome</keyword>
<reference evidence="5" key="1">
    <citation type="journal article" date="2019" name="Int. J. Syst. Evol. Microbiol.">
        <title>The Global Catalogue of Microorganisms (GCM) 10K type strain sequencing project: providing services to taxonomists for standard genome sequencing and annotation.</title>
        <authorList>
            <consortium name="The Broad Institute Genomics Platform"/>
            <consortium name="The Broad Institute Genome Sequencing Center for Infectious Disease"/>
            <person name="Wu L."/>
            <person name="Ma J."/>
        </authorList>
    </citation>
    <scope>NUCLEOTIDE SEQUENCE [LARGE SCALE GENOMIC DNA]</scope>
    <source>
        <strain evidence="5">CGMCC 1.12791</strain>
    </source>
</reference>
<dbReference type="EMBL" id="BNAD01000004">
    <property type="protein sequence ID" value="GHE17447.1"/>
    <property type="molecule type" value="Genomic_DNA"/>
</dbReference>
<evidence type="ECO:0000256" key="1">
    <source>
        <dbReference type="SAM" id="MobiDB-lite"/>
    </source>
</evidence>
<evidence type="ECO:0000313" key="5">
    <source>
        <dbReference type="Proteomes" id="UP000597341"/>
    </source>
</evidence>
<keyword evidence="2" id="KW-0812">Transmembrane</keyword>
<feature type="transmembrane region" description="Helical" evidence="2">
    <location>
        <begin position="24"/>
        <end position="42"/>
    </location>
</feature>
<name>A0ABQ3HLZ9_9ACTN</name>